<dbReference type="PANTHER" id="PTHR45985">
    <property type="match status" value="1"/>
</dbReference>
<dbReference type="SUPFAM" id="SSF88713">
    <property type="entry name" value="Glycoside hydrolase/deacetylase"/>
    <property type="match status" value="1"/>
</dbReference>
<evidence type="ECO:0000256" key="1">
    <source>
        <dbReference type="SAM" id="SignalP"/>
    </source>
</evidence>
<gene>
    <name evidence="2" type="ORF">EV665_10159</name>
</gene>
<comment type="caution">
    <text evidence="2">The sequence shown here is derived from an EMBL/GenBank/DDBJ whole genome shotgun (WGS) entry which is preliminary data.</text>
</comment>
<keyword evidence="1" id="KW-0732">Signal</keyword>
<evidence type="ECO:0000313" key="2">
    <source>
        <dbReference type="EMBL" id="TCN48327.1"/>
    </source>
</evidence>
<dbReference type="InterPro" id="IPR052740">
    <property type="entry name" value="CE4"/>
</dbReference>
<dbReference type="Proteomes" id="UP000295351">
    <property type="component" value="Unassembled WGS sequence"/>
</dbReference>
<organism evidence="2 3">
    <name type="scientific">Shinella granuli</name>
    <dbReference type="NCBI Taxonomy" id="323621"/>
    <lineage>
        <taxon>Bacteria</taxon>
        <taxon>Pseudomonadati</taxon>
        <taxon>Pseudomonadota</taxon>
        <taxon>Alphaproteobacteria</taxon>
        <taxon>Hyphomicrobiales</taxon>
        <taxon>Rhizobiaceae</taxon>
        <taxon>Shinella</taxon>
    </lineage>
</organism>
<accession>A0A4R2D2D0</accession>
<evidence type="ECO:0008006" key="4">
    <source>
        <dbReference type="Google" id="ProtNLM"/>
    </source>
</evidence>
<name>A0A4R2D2D0_SHIGR</name>
<dbReference type="Gene3D" id="3.20.20.370">
    <property type="entry name" value="Glycoside hydrolase/deacetylase"/>
    <property type="match status" value="1"/>
</dbReference>
<sequence length="337" mass="37103">MSSSVSSRIVLLPLAVALAAGPALAKDDAVEAAKRKQLVIVSFDGAHDNLLWEKSRAMAKRTGAHFTYFLSCTFLFPKDERAKYQAPHEKRGRSNVGFSPDREDTILRLGEIWLAKLEGHDIGSHACGHFDGGKWSAEDWKSEFTFFHEALKNAWQNAGVGEREPADWQRFVKEDIKGFRAPYLSAGSGLIKALEAHGFTYDASLVSKGPALPVASGEIARFALPLVPEGAARRPVIAMDYNLYVRHSKGKEAPEKSAAFEESTLQAYRDAFTKQYGGERIPLQLGFHFVEMNAGAYWRALDRFLTETCGKQDVACVSYAQAMDILAKEKKAAGAAL</sequence>
<dbReference type="InterPro" id="IPR011330">
    <property type="entry name" value="Glyco_hydro/deAcase_b/a-brl"/>
</dbReference>
<proteinExistence type="predicted"/>
<keyword evidence="3" id="KW-1185">Reference proteome</keyword>
<dbReference type="EMBL" id="SLVX01000001">
    <property type="protein sequence ID" value="TCN48327.1"/>
    <property type="molecule type" value="Genomic_DNA"/>
</dbReference>
<reference evidence="2 3" key="1">
    <citation type="submission" date="2019-03" db="EMBL/GenBank/DDBJ databases">
        <title>Genomic Encyclopedia of Type Strains, Phase IV (KMG-IV): sequencing the most valuable type-strain genomes for metagenomic binning, comparative biology and taxonomic classification.</title>
        <authorList>
            <person name="Goeker M."/>
        </authorList>
    </citation>
    <scope>NUCLEOTIDE SEQUENCE [LARGE SCALE GENOMIC DNA]</scope>
    <source>
        <strain evidence="2 3">DSM 18401</strain>
    </source>
</reference>
<feature type="signal peptide" evidence="1">
    <location>
        <begin position="1"/>
        <end position="25"/>
    </location>
</feature>
<protein>
    <recommendedName>
        <fullName evidence="4">Polysaccharide deacetylase</fullName>
    </recommendedName>
</protein>
<feature type="chain" id="PRO_5020303808" description="Polysaccharide deacetylase" evidence="1">
    <location>
        <begin position="26"/>
        <end position="337"/>
    </location>
</feature>
<dbReference type="GO" id="GO:0005975">
    <property type="term" value="P:carbohydrate metabolic process"/>
    <property type="evidence" value="ECO:0007669"/>
    <property type="project" value="InterPro"/>
</dbReference>
<dbReference type="PANTHER" id="PTHR45985:SF3">
    <property type="entry name" value="CHITIN DEACETYLASE-LIKE 4"/>
    <property type="match status" value="1"/>
</dbReference>
<dbReference type="AlphaFoldDB" id="A0A4R2D2D0"/>
<dbReference type="RefSeq" id="WP_064330833.1">
    <property type="nucleotide sequence ID" value="NZ_BAABEI010000012.1"/>
</dbReference>
<evidence type="ECO:0000313" key="3">
    <source>
        <dbReference type="Proteomes" id="UP000295351"/>
    </source>
</evidence>